<dbReference type="PANTHER" id="PTHR46124:SF2">
    <property type="entry name" value="D-AMINOACYL-TRNA DEACYLASE"/>
    <property type="match status" value="1"/>
</dbReference>
<organism evidence="2 3">
    <name type="scientific">Peptostreptococcus anaerobius</name>
    <dbReference type="NCBI Taxonomy" id="1261"/>
    <lineage>
        <taxon>Bacteria</taxon>
        <taxon>Bacillati</taxon>
        <taxon>Bacillota</taxon>
        <taxon>Clostridia</taxon>
        <taxon>Peptostreptococcales</taxon>
        <taxon>Peptostreptococcaceae</taxon>
        <taxon>Peptostreptococcus</taxon>
    </lineage>
</organism>
<feature type="binding site" evidence="1">
    <location>
        <position position="128"/>
    </location>
    <ligand>
        <name>a divalent metal cation</name>
        <dbReference type="ChEBI" id="CHEBI:60240"/>
        <label>2</label>
    </ligand>
</feature>
<dbReference type="Gene3D" id="3.20.20.140">
    <property type="entry name" value="Metal-dependent hydrolases"/>
    <property type="match status" value="1"/>
</dbReference>
<feature type="binding site" evidence="1">
    <location>
        <position position="14"/>
    </location>
    <ligand>
        <name>a divalent metal cation</name>
        <dbReference type="ChEBI" id="CHEBI:60240"/>
        <label>1</label>
    </ligand>
</feature>
<reference evidence="2 3" key="1">
    <citation type="submission" date="2016-02" db="EMBL/GenBank/DDBJ databases">
        <authorList>
            <person name="Wen L."/>
            <person name="He K."/>
            <person name="Yang H."/>
        </authorList>
    </citation>
    <scope>NUCLEOTIDE SEQUENCE [LARGE SCALE GENOMIC DNA]</scope>
    <source>
        <strain evidence="2 3">MJR8628A</strain>
    </source>
</reference>
<dbReference type="eggNOG" id="COG0084">
    <property type="taxonomic scope" value="Bacteria"/>
</dbReference>
<protein>
    <submittedName>
        <fullName evidence="2">Hydrolase, TatD family</fullName>
    </submittedName>
</protein>
<dbReference type="Proteomes" id="UP000070326">
    <property type="component" value="Unassembled WGS sequence"/>
</dbReference>
<keyword evidence="1" id="KW-0479">Metal-binding</keyword>
<evidence type="ECO:0000313" key="2">
    <source>
        <dbReference type="EMBL" id="KXI13796.1"/>
    </source>
</evidence>
<feature type="binding site" evidence="1">
    <location>
        <position position="92"/>
    </location>
    <ligand>
        <name>a divalent metal cation</name>
        <dbReference type="ChEBI" id="CHEBI:60240"/>
        <label>1</label>
    </ligand>
</feature>
<dbReference type="PANTHER" id="PTHR46124">
    <property type="entry name" value="D-AMINOACYL-TRNA DEACYLASE"/>
    <property type="match status" value="1"/>
</dbReference>
<evidence type="ECO:0000256" key="1">
    <source>
        <dbReference type="PIRSR" id="PIRSR005902-1"/>
    </source>
</evidence>
<dbReference type="GO" id="GO:0046872">
    <property type="term" value="F:metal ion binding"/>
    <property type="evidence" value="ECO:0007669"/>
    <property type="project" value="UniProtKB-KW"/>
</dbReference>
<feature type="binding site" evidence="1">
    <location>
        <position position="12"/>
    </location>
    <ligand>
        <name>a divalent metal cation</name>
        <dbReference type="ChEBI" id="CHEBI:60240"/>
        <label>1</label>
    </ligand>
</feature>
<evidence type="ECO:0000313" key="3">
    <source>
        <dbReference type="Proteomes" id="UP000070326"/>
    </source>
</evidence>
<dbReference type="Pfam" id="PF01026">
    <property type="entry name" value="TatD_DNase"/>
    <property type="match status" value="1"/>
</dbReference>
<dbReference type="InterPro" id="IPR001130">
    <property type="entry name" value="TatD-like"/>
</dbReference>
<dbReference type="InterPro" id="IPR032466">
    <property type="entry name" value="Metal_Hydrolase"/>
</dbReference>
<dbReference type="AlphaFoldDB" id="A0A135YWM6"/>
<feature type="binding site" evidence="1">
    <location>
        <position position="197"/>
    </location>
    <ligand>
        <name>a divalent metal cation</name>
        <dbReference type="ChEBI" id="CHEBI:60240"/>
        <label>1</label>
    </ligand>
</feature>
<comment type="caution">
    <text evidence="2">The sequence shown here is derived from an EMBL/GenBank/DDBJ whole genome shotgun (WGS) entry which is preliminary data.</text>
</comment>
<proteinExistence type="predicted"/>
<keyword evidence="2" id="KW-0378">Hydrolase</keyword>
<feature type="binding site" evidence="1">
    <location>
        <position position="150"/>
    </location>
    <ligand>
        <name>a divalent metal cation</name>
        <dbReference type="ChEBI" id="CHEBI:60240"/>
        <label>2</label>
    </ligand>
</feature>
<name>A0A135YWM6_9FIRM</name>
<dbReference type="EMBL" id="LSQZ01000018">
    <property type="protein sequence ID" value="KXI13796.1"/>
    <property type="molecule type" value="Genomic_DNA"/>
</dbReference>
<sequence>MGLILDTIYDLHSHIKDIEELETYLSQGIVPLVNCRSLGEFLDYSSFINETSYDSSEVLYSIGLHPHDADRILYNFSNKYEDLIRKAPIVGEIGMDSCWTDLDRKTQETSFLYSLGLAKKYNKPVVLHTKGMEREILEIIQDFDLTYIVHWYGCSDYQEDYRNLGVYFTIGPAIFSDPDVEKLVSNVDLDKLLLETDGIEALRWLDEEHFDKRRLRDNLEDVYRKIAEIKALDYEFVKNTIVNTSKDLIKKYKGVMYE</sequence>
<dbReference type="STRING" id="1261.HMPREF3195_00599"/>
<accession>A0A135YWM6</accession>
<dbReference type="PATRIC" id="fig|1261.3.peg.488"/>
<dbReference type="SUPFAM" id="SSF51556">
    <property type="entry name" value="Metallo-dependent hydrolases"/>
    <property type="match status" value="1"/>
</dbReference>
<dbReference type="GO" id="GO:0016788">
    <property type="term" value="F:hydrolase activity, acting on ester bonds"/>
    <property type="evidence" value="ECO:0007669"/>
    <property type="project" value="InterPro"/>
</dbReference>
<dbReference type="PIRSF" id="PIRSF005902">
    <property type="entry name" value="DNase_TatD"/>
    <property type="match status" value="1"/>
</dbReference>
<gene>
    <name evidence="2" type="ORF">HMPREF3195_00599</name>
</gene>